<dbReference type="EMBL" id="JACIDC010000001">
    <property type="protein sequence ID" value="MBB4038530.1"/>
    <property type="molecule type" value="Genomic_DNA"/>
</dbReference>
<dbReference type="AlphaFoldDB" id="A0A7W6ICM3"/>
<dbReference type="RefSeq" id="WP_183501294.1">
    <property type="nucleotide sequence ID" value="NZ_JACIDC010000001.1"/>
</dbReference>
<keyword evidence="1" id="KW-1133">Transmembrane helix</keyword>
<evidence type="ECO:0000256" key="1">
    <source>
        <dbReference type="SAM" id="Phobius"/>
    </source>
</evidence>
<evidence type="ECO:0000313" key="3">
    <source>
        <dbReference type="Proteomes" id="UP000519439"/>
    </source>
</evidence>
<accession>A0A7W6ICM3</accession>
<evidence type="ECO:0000313" key="2">
    <source>
        <dbReference type="EMBL" id="MBB4038530.1"/>
    </source>
</evidence>
<comment type="caution">
    <text evidence="2">The sequence shown here is derived from an EMBL/GenBank/DDBJ whole genome shotgun (WGS) entry which is preliminary data.</text>
</comment>
<name>A0A7W6ICM3_9HYPH</name>
<reference evidence="2 3" key="1">
    <citation type="submission" date="2020-08" db="EMBL/GenBank/DDBJ databases">
        <title>Genomic Encyclopedia of Type Strains, Phase IV (KMG-IV): sequencing the most valuable type-strain genomes for metagenomic binning, comparative biology and taxonomic classification.</title>
        <authorList>
            <person name="Goeker M."/>
        </authorList>
    </citation>
    <scope>NUCLEOTIDE SEQUENCE [LARGE SCALE GENOMIC DNA]</scope>
    <source>
        <strain evidence="2 3">DSM 15743</strain>
    </source>
</reference>
<keyword evidence="1" id="KW-0472">Membrane</keyword>
<keyword evidence="1" id="KW-0812">Transmembrane</keyword>
<gene>
    <name evidence="2" type="ORF">GGR34_000159</name>
</gene>
<organism evidence="2 3">
    <name type="scientific">Microvirga flocculans</name>
    <dbReference type="NCBI Taxonomy" id="217168"/>
    <lineage>
        <taxon>Bacteria</taxon>
        <taxon>Pseudomonadati</taxon>
        <taxon>Pseudomonadota</taxon>
        <taxon>Alphaproteobacteria</taxon>
        <taxon>Hyphomicrobiales</taxon>
        <taxon>Methylobacteriaceae</taxon>
        <taxon>Microvirga</taxon>
    </lineage>
</organism>
<sequence>MTTSSTDEVRRRWSDTFQRRGILQQTLGTVQDWIEKTFGISLSSLSLEERSDAPYEPPQRASLLIAQNRTDQSGIWTLVTARTDRALAQESARLTDPLLWSQVAGRAVALEPREMKLQIEPINDYRFVQTQPLSLTNLRLVAANWMSANILQYALILLACCVFLGIATSLLLSRLGRRS</sequence>
<protein>
    <submittedName>
        <fullName evidence="2">Uncharacterized protein</fullName>
    </submittedName>
</protein>
<proteinExistence type="predicted"/>
<feature type="transmembrane region" description="Helical" evidence="1">
    <location>
        <begin position="150"/>
        <end position="172"/>
    </location>
</feature>
<dbReference type="Proteomes" id="UP000519439">
    <property type="component" value="Unassembled WGS sequence"/>
</dbReference>
<keyword evidence="3" id="KW-1185">Reference proteome</keyword>